<evidence type="ECO:0000256" key="1">
    <source>
        <dbReference type="SAM" id="Phobius"/>
    </source>
</evidence>
<dbReference type="EMBL" id="HBHK01006189">
    <property type="protein sequence ID" value="CAD9671853.1"/>
    <property type="molecule type" value="Transcribed_RNA"/>
</dbReference>
<evidence type="ECO:0000313" key="2">
    <source>
        <dbReference type="EMBL" id="CAD9671853.1"/>
    </source>
</evidence>
<protein>
    <submittedName>
        <fullName evidence="2">Uncharacterized protein</fullName>
    </submittedName>
</protein>
<dbReference type="AlphaFoldDB" id="A0A7S2RI57"/>
<accession>A0A7S2RI57</accession>
<keyword evidence="1" id="KW-1133">Transmembrane helix</keyword>
<proteinExistence type="predicted"/>
<keyword evidence="1" id="KW-0812">Transmembrane</keyword>
<reference evidence="2" key="1">
    <citation type="submission" date="2021-01" db="EMBL/GenBank/DDBJ databases">
        <authorList>
            <person name="Corre E."/>
            <person name="Pelletier E."/>
            <person name="Niang G."/>
            <person name="Scheremetjew M."/>
            <person name="Finn R."/>
            <person name="Kale V."/>
            <person name="Holt S."/>
            <person name="Cochrane G."/>
            <person name="Meng A."/>
            <person name="Brown T."/>
            <person name="Cohen L."/>
        </authorList>
    </citation>
    <scope>NUCLEOTIDE SEQUENCE</scope>
    <source>
        <strain evidence="2">NY070348D</strain>
    </source>
</reference>
<organism evidence="2">
    <name type="scientific">Mucochytrium quahogii</name>
    <dbReference type="NCBI Taxonomy" id="96639"/>
    <lineage>
        <taxon>Eukaryota</taxon>
        <taxon>Sar</taxon>
        <taxon>Stramenopiles</taxon>
        <taxon>Bigyra</taxon>
        <taxon>Labyrinthulomycetes</taxon>
        <taxon>Thraustochytrida</taxon>
        <taxon>Thraustochytriidae</taxon>
        <taxon>Mucochytrium</taxon>
    </lineage>
</organism>
<name>A0A7S2RI57_9STRA</name>
<gene>
    <name evidence="2" type="ORF">QSP1433_LOCUS3723</name>
</gene>
<feature type="transmembrane region" description="Helical" evidence="1">
    <location>
        <begin position="39"/>
        <end position="57"/>
    </location>
</feature>
<sequence length="428" mass="49937">MDWRLMEPEMPEIAAENVDAVLTRQVKGKKAQKKGTQRWKYFVLYFVVGWIVFKFAGNWAHDDIILSFDGNMMVDIPDSQIHSVGLVDSCEVATKIRSSNRLAAMTVWHTWKHINDTDDIFCAIEAWGASFFVHGMNTEIDRVLLLSGHIVRYIEVFRNLRAITGENLFTHVFATTLRTVERQQVYYIRESPRKKFTIDAEIYGQLLKLYASGLTSYEGVFFMDMDAWPDFNFLHEMRNLLNSYPSKNLFHTSNERSPVIGAAYVVRPLLEDCVAMEDAIKRADWTPYSGFGGNPSNHTIWKGFDPSDLPPCANYLTREQRLVLRSESQTKGTVYRGCIEEFGDQGLLWHAYHMLHERSRAMTLWTEEENLFDFFHCCPRDTKPWQEKRLQQLLEEDRGSLEFARALKKLELIKRFSHKFCKLSRLRL</sequence>
<keyword evidence="1" id="KW-0472">Membrane</keyword>